<gene>
    <name evidence="6" type="primary">LOC111949233</name>
</gene>
<dbReference type="InterPro" id="IPR000827">
    <property type="entry name" value="Chemokine_CC_CS"/>
</dbReference>
<feature type="signal peptide" evidence="4">
    <location>
        <begin position="1"/>
        <end position="25"/>
    </location>
</feature>
<dbReference type="KEGG" id="ola:111949233"/>
<reference evidence="6" key="2">
    <citation type="submission" date="2025-08" db="UniProtKB">
        <authorList>
            <consortium name="Ensembl"/>
        </authorList>
    </citation>
    <scope>IDENTIFICATION</scope>
    <source>
        <strain evidence="6">Hd-rR</strain>
    </source>
</reference>
<dbReference type="GO" id="GO:0006955">
    <property type="term" value="P:immune response"/>
    <property type="evidence" value="ECO:0007669"/>
    <property type="project" value="InterPro"/>
</dbReference>
<dbReference type="PROSITE" id="PS00472">
    <property type="entry name" value="SMALL_CYTOKINES_CC"/>
    <property type="match status" value="1"/>
</dbReference>
<feature type="domain" description="Chemokine interleukin-8-like" evidence="5">
    <location>
        <begin position="28"/>
        <end position="86"/>
    </location>
</feature>
<name>A0A3B3HAT5_ORYLA</name>
<dbReference type="SMART" id="SM00199">
    <property type="entry name" value="SCY"/>
    <property type="match status" value="1"/>
</dbReference>
<comment type="subcellular location">
    <subcellularLocation>
        <location evidence="4">Secreted</location>
    </subcellularLocation>
</comment>
<evidence type="ECO:0000256" key="4">
    <source>
        <dbReference type="RuleBase" id="RU361150"/>
    </source>
</evidence>
<dbReference type="FunCoup" id="A0A3B3HAT5">
    <property type="interactions" value="3"/>
</dbReference>
<dbReference type="PANTHER" id="PTHR12015:SF108">
    <property type="entry name" value="C-C MOTIF CHEMOKINE 20"/>
    <property type="match status" value="1"/>
</dbReference>
<accession>A0A3B3HAT5</accession>
<dbReference type="PANTHER" id="PTHR12015">
    <property type="entry name" value="SMALL INDUCIBLE CYTOKINE A"/>
    <property type="match status" value="1"/>
</dbReference>
<dbReference type="GeneTree" id="ENSGT01100000263482"/>
<dbReference type="GeneID" id="111949233"/>
<dbReference type="STRING" id="8090.ENSORLP00000029034"/>
<evidence type="ECO:0000313" key="6">
    <source>
        <dbReference type="Ensembl" id="ENSORLP00000029034.1"/>
    </source>
</evidence>
<dbReference type="CDD" id="cd00272">
    <property type="entry name" value="Chemokine_CC"/>
    <property type="match status" value="1"/>
</dbReference>
<keyword evidence="4" id="KW-0732">Signal</keyword>
<dbReference type="Gene3D" id="2.40.50.40">
    <property type="match status" value="1"/>
</dbReference>
<sequence length="91" mass="10369">MKTACILLLCMLGAALFCTVSCNNAVGPENCCFKFYPKKIQKQRIKSYNLTDNRCAWSAVILRTKRGLKVCVNPNDDWVKEVTQFLDEKAF</sequence>
<dbReference type="FunFam" id="2.40.50.40:FF:000002">
    <property type="entry name" value="C-C motif chemokine"/>
    <property type="match status" value="1"/>
</dbReference>
<dbReference type="Bgee" id="ENSORLG00000026946">
    <property type="expression patterns" value="Expressed in intestine and 10 other cell types or tissues"/>
</dbReference>
<dbReference type="OrthoDB" id="8934837at2759"/>
<dbReference type="Pfam" id="PF00048">
    <property type="entry name" value="IL8"/>
    <property type="match status" value="1"/>
</dbReference>
<dbReference type="Ensembl" id="ENSORLT00000040286.1">
    <property type="protein sequence ID" value="ENSORLP00000029034.1"/>
    <property type="gene ID" value="ENSORLG00000026946.1"/>
</dbReference>
<dbReference type="SUPFAM" id="SSF54117">
    <property type="entry name" value="Interleukin 8-like chemokines"/>
    <property type="match status" value="1"/>
</dbReference>
<evidence type="ECO:0000256" key="2">
    <source>
        <dbReference type="ARBA" id="ARBA00022514"/>
    </source>
</evidence>
<keyword evidence="4" id="KW-0145">Chemotaxis</keyword>
<reference evidence="6" key="3">
    <citation type="submission" date="2025-09" db="UniProtKB">
        <authorList>
            <consortium name="Ensembl"/>
        </authorList>
    </citation>
    <scope>IDENTIFICATION</scope>
    <source>
        <strain evidence="6">Hd-rR</strain>
    </source>
</reference>
<dbReference type="Proteomes" id="UP000001038">
    <property type="component" value="Chromosome 18"/>
</dbReference>
<evidence type="ECO:0000259" key="5">
    <source>
        <dbReference type="SMART" id="SM00199"/>
    </source>
</evidence>
<dbReference type="RefSeq" id="XP_023821647.1">
    <property type="nucleotide sequence ID" value="XM_023965879.1"/>
</dbReference>
<keyword evidence="7" id="KW-1185">Reference proteome</keyword>
<keyword evidence="4" id="KW-0964">Secreted</keyword>
<reference evidence="6 7" key="1">
    <citation type="journal article" date="2007" name="Nature">
        <title>The medaka draft genome and insights into vertebrate genome evolution.</title>
        <authorList>
            <person name="Kasahara M."/>
            <person name="Naruse K."/>
            <person name="Sasaki S."/>
            <person name="Nakatani Y."/>
            <person name="Qu W."/>
            <person name="Ahsan B."/>
            <person name="Yamada T."/>
            <person name="Nagayasu Y."/>
            <person name="Doi K."/>
            <person name="Kasai Y."/>
            <person name="Jindo T."/>
            <person name="Kobayashi D."/>
            <person name="Shimada A."/>
            <person name="Toyoda A."/>
            <person name="Kuroki Y."/>
            <person name="Fujiyama A."/>
            <person name="Sasaki T."/>
            <person name="Shimizu A."/>
            <person name="Asakawa S."/>
            <person name="Shimizu N."/>
            <person name="Hashimoto S."/>
            <person name="Yang J."/>
            <person name="Lee Y."/>
            <person name="Matsushima K."/>
            <person name="Sugano S."/>
            <person name="Sakaizumi M."/>
            <person name="Narita T."/>
            <person name="Ohishi K."/>
            <person name="Haga S."/>
            <person name="Ohta F."/>
            <person name="Nomoto H."/>
            <person name="Nogata K."/>
            <person name="Morishita T."/>
            <person name="Endo T."/>
            <person name="Shin-I T."/>
            <person name="Takeda H."/>
            <person name="Morishita S."/>
            <person name="Kohara Y."/>
        </authorList>
    </citation>
    <scope>NUCLEOTIDE SEQUENCE [LARGE SCALE GENOMIC DNA]</scope>
    <source>
        <strain evidence="6 7">Hd-rR</strain>
    </source>
</reference>
<dbReference type="InterPro" id="IPR001811">
    <property type="entry name" value="Chemokine_IL8-like_dom"/>
</dbReference>
<dbReference type="InParanoid" id="A0A3B3HAT5"/>
<dbReference type="AlphaFoldDB" id="A0A3B3HAT5"/>
<evidence type="ECO:0000256" key="1">
    <source>
        <dbReference type="ARBA" id="ARBA00010868"/>
    </source>
</evidence>
<organism evidence="6 7">
    <name type="scientific">Oryzias latipes</name>
    <name type="common">Japanese rice fish</name>
    <name type="synonym">Japanese killifish</name>
    <dbReference type="NCBI Taxonomy" id="8090"/>
    <lineage>
        <taxon>Eukaryota</taxon>
        <taxon>Metazoa</taxon>
        <taxon>Chordata</taxon>
        <taxon>Craniata</taxon>
        <taxon>Vertebrata</taxon>
        <taxon>Euteleostomi</taxon>
        <taxon>Actinopterygii</taxon>
        <taxon>Neopterygii</taxon>
        <taxon>Teleostei</taxon>
        <taxon>Neoteleostei</taxon>
        <taxon>Acanthomorphata</taxon>
        <taxon>Ovalentaria</taxon>
        <taxon>Atherinomorphae</taxon>
        <taxon>Beloniformes</taxon>
        <taxon>Adrianichthyidae</taxon>
        <taxon>Oryziinae</taxon>
        <taxon>Oryzias</taxon>
    </lineage>
</organism>
<dbReference type="InterPro" id="IPR039809">
    <property type="entry name" value="Chemokine_b/g/d"/>
</dbReference>
<keyword evidence="3" id="KW-1015">Disulfide bond</keyword>
<evidence type="ECO:0000313" key="7">
    <source>
        <dbReference type="Proteomes" id="UP000001038"/>
    </source>
</evidence>
<feature type="chain" id="PRO_5017102437" description="C-C motif chemokine" evidence="4">
    <location>
        <begin position="26"/>
        <end position="91"/>
    </location>
</feature>
<dbReference type="GO" id="GO:0008009">
    <property type="term" value="F:chemokine activity"/>
    <property type="evidence" value="ECO:0007669"/>
    <property type="project" value="InterPro"/>
</dbReference>
<keyword evidence="2 4" id="KW-0202">Cytokine</keyword>
<dbReference type="GO" id="GO:0005615">
    <property type="term" value="C:extracellular space"/>
    <property type="evidence" value="ECO:0007669"/>
    <property type="project" value="UniProtKB-KW"/>
</dbReference>
<comment type="similarity">
    <text evidence="1 4">Belongs to the intercrine beta (chemokine CC) family.</text>
</comment>
<protein>
    <recommendedName>
        <fullName evidence="4">C-C motif chemokine</fullName>
    </recommendedName>
</protein>
<dbReference type="InterPro" id="IPR036048">
    <property type="entry name" value="Interleukin_8-like_sf"/>
</dbReference>
<proteinExistence type="inferred from homology"/>
<evidence type="ECO:0000256" key="3">
    <source>
        <dbReference type="ARBA" id="ARBA00023157"/>
    </source>
</evidence>